<dbReference type="Pfam" id="PF03544">
    <property type="entry name" value="TonB_C"/>
    <property type="match status" value="1"/>
</dbReference>
<keyword evidence="9 11" id="KW-0472">Membrane</keyword>
<comment type="caution">
    <text evidence="13">The sequence shown here is derived from an EMBL/GenBank/DDBJ whole genome shotgun (WGS) entry which is preliminary data.</text>
</comment>
<evidence type="ECO:0000256" key="6">
    <source>
        <dbReference type="ARBA" id="ARBA00022692"/>
    </source>
</evidence>
<dbReference type="RefSeq" id="WP_026816657.1">
    <property type="nucleotide sequence ID" value="NZ_AUFF01000002.1"/>
</dbReference>
<dbReference type="Gene3D" id="3.30.1150.10">
    <property type="match status" value="1"/>
</dbReference>
<proteinExistence type="inferred from homology"/>
<dbReference type="SUPFAM" id="SSF74653">
    <property type="entry name" value="TolA/TonB C-terminal domain"/>
    <property type="match status" value="1"/>
</dbReference>
<dbReference type="EMBL" id="AWXU01000047">
    <property type="protein sequence ID" value="KFN48917.1"/>
    <property type="molecule type" value="Genomic_DNA"/>
</dbReference>
<feature type="compositionally biased region" description="Basic and acidic residues" evidence="10">
    <location>
        <begin position="77"/>
        <end position="86"/>
    </location>
</feature>
<comment type="subcellular location">
    <subcellularLocation>
        <location evidence="1">Cell inner membrane</location>
        <topology evidence="1">Single-pass membrane protein</topology>
        <orientation evidence="1">Periplasmic side</orientation>
    </subcellularLocation>
</comment>
<feature type="transmembrane region" description="Helical" evidence="11">
    <location>
        <begin position="14"/>
        <end position="35"/>
    </location>
</feature>
<dbReference type="STRING" id="1121013.GCA_000426365_01324"/>
<keyword evidence="5" id="KW-0997">Cell inner membrane</keyword>
<evidence type="ECO:0000256" key="11">
    <source>
        <dbReference type="SAM" id="Phobius"/>
    </source>
</evidence>
<keyword evidence="7" id="KW-0653">Protein transport</keyword>
<feature type="region of interest" description="Disordered" evidence="10">
    <location>
        <begin position="66"/>
        <end position="146"/>
    </location>
</feature>
<dbReference type="eggNOG" id="COG0810">
    <property type="taxonomic scope" value="Bacteria"/>
</dbReference>
<sequence length="288" mass="31270">MSAAAPGIRPDDRLGATLTLSAVLFGVLILGIGFARDMAAPVVPTLDVILTETRSEQAPDEADFLAQANNQGGGNDDEARRPREEQLAPVPKPSPGVAPEEMRAQAPQPEPAPTPRLLASTGESPLRAPRPEDLRDTPPLPLNPGDELVEQDLEIARLAAEIERKQEQRARRPNRKFITGSTREYAYAAYLRAWDEHVERIGNLNLPQDTLRRGLNGAAIITVSVRRDGSVEDVVVTTPSGVPALDRAAIRAVRLAEPFPTLPRTGDNVEILHITRTFIYTNGQVASE</sequence>
<evidence type="ECO:0000256" key="9">
    <source>
        <dbReference type="ARBA" id="ARBA00023136"/>
    </source>
</evidence>
<accession>A0A091BBP8</accession>
<dbReference type="InterPro" id="IPR037682">
    <property type="entry name" value="TonB_C"/>
</dbReference>
<dbReference type="GO" id="GO:0015031">
    <property type="term" value="P:protein transport"/>
    <property type="evidence" value="ECO:0007669"/>
    <property type="project" value="UniProtKB-KW"/>
</dbReference>
<evidence type="ECO:0000256" key="10">
    <source>
        <dbReference type="SAM" id="MobiDB-lite"/>
    </source>
</evidence>
<feature type="domain" description="TonB C-terminal" evidence="12">
    <location>
        <begin position="191"/>
        <end position="286"/>
    </location>
</feature>
<evidence type="ECO:0000256" key="2">
    <source>
        <dbReference type="ARBA" id="ARBA00006555"/>
    </source>
</evidence>
<dbReference type="NCBIfam" id="TIGR01352">
    <property type="entry name" value="tonB_Cterm"/>
    <property type="match status" value="1"/>
</dbReference>
<evidence type="ECO:0000259" key="12">
    <source>
        <dbReference type="PROSITE" id="PS52015"/>
    </source>
</evidence>
<evidence type="ECO:0000313" key="13">
    <source>
        <dbReference type="EMBL" id="KFN48917.1"/>
    </source>
</evidence>
<protein>
    <recommendedName>
        <fullName evidence="12">TonB C-terminal domain-containing protein</fullName>
    </recommendedName>
</protein>
<keyword evidence="8 11" id="KW-1133">Transmembrane helix</keyword>
<dbReference type="PANTHER" id="PTHR33446:SF11">
    <property type="entry name" value="TONB3"/>
    <property type="match status" value="1"/>
</dbReference>
<dbReference type="GO" id="GO:0098797">
    <property type="term" value="C:plasma membrane protein complex"/>
    <property type="evidence" value="ECO:0007669"/>
    <property type="project" value="TreeGrafter"/>
</dbReference>
<reference evidence="13 14" key="1">
    <citation type="submission" date="2013-09" db="EMBL/GenBank/DDBJ databases">
        <title>Genome sequencing of Arenimonas composti.</title>
        <authorList>
            <person name="Chen F."/>
            <person name="Wang G."/>
        </authorList>
    </citation>
    <scope>NUCLEOTIDE SEQUENCE [LARGE SCALE GENOMIC DNA]</scope>
    <source>
        <strain evidence="13 14">TR7-09</strain>
    </source>
</reference>
<evidence type="ECO:0000256" key="5">
    <source>
        <dbReference type="ARBA" id="ARBA00022519"/>
    </source>
</evidence>
<dbReference type="InterPro" id="IPR051045">
    <property type="entry name" value="TonB-dependent_transducer"/>
</dbReference>
<name>A0A091BBP8_9GAMM</name>
<dbReference type="OrthoDB" id="9803361at2"/>
<keyword evidence="6 11" id="KW-0812">Transmembrane</keyword>
<keyword evidence="4" id="KW-1003">Cell membrane</keyword>
<evidence type="ECO:0000313" key="14">
    <source>
        <dbReference type="Proteomes" id="UP000029391"/>
    </source>
</evidence>
<organism evidence="13 14">
    <name type="scientific">Arenimonas composti TR7-09 = DSM 18010</name>
    <dbReference type="NCBI Taxonomy" id="1121013"/>
    <lineage>
        <taxon>Bacteria</taxon>
        <taxon>Pseudomonadati</taxon>
        <taxon>Pseudomonadota</taxon>
        <taxon>Gammaproteobacteria</taxon>
        <taxon>Lysobacterales</taxon>
        <taxon>Lysobacteraceae</taxon>
        <taxon>Arenimonas</taxon>
    </lineage>
</organism>
<gene>
    <name evidence="13" type="ORF">P873_13270</name>
</gene>
<keyword evidence="14" id="KW-1185">Reference proteome</keyword>
<dbReference type="Proteomes" id="UP000029391">
    <property type="component" value="Unassembled WGS sequence"/>
</dbReference>
<evidence type="ECO:0000256" key="7">
    <source>
        <dbReference type="ARBA" id="ARBA00022927"/>
    </source>
</evidence>
<comment type="similarity">
    <text evidence="2">Belongs to the TonB family.</text>
</comment>
<evidence type="ECO:0000256" key="3">
    <source>
        <dbReference type="ARBA" id="ARBA00022448"/>
    </source>
</evidence>
<evidence type="ECO:0000256" key="1">
    <source>
        <dbReference type="ARBA" id="ARBA00004383"/>
    </source>
</evidence>
<dbReference type="GO" id="GO:0031992">
    <property type="term" value="F:energy transducer activity"/>
    <property type="evidence" value="ECO:0007669"/>
    <property type="project" value="TreeGrafter"/>
</dbReference>
<evidence type="ECO:0000256" key="4">
    <source>
        <dbReference type="ARBA" id="ARBA00022475"/>
    </source>
</evidence>
<keyword evidence="3" id="KW-0813">Transport</keyword>
<dbReference type="AlphaFoldDB" id="A0A091BBP8"/>
<dbReference type="PANTHER" id="PTHR33446">
    <property type="entry name" value="PROTEIN TONB-RELATED"/>
    <property type="match status" value="1"/>
</dbReference>
<dbReference type="InterPro" id="IPR006260">
    <property type="entry name" value="TonB/TolA_C"/>
</dbReference>
<dbReference type="PROSITE" id="PS52015">
    <property type="entry name" value="TONB_CTD"/>
    <property type="match status" value="1"/>
</dbReference>
<dbReference type="GO" id="GO:0055085">
    <property type="term" value="P:transmembrane transport"/>
    <property type="evidence" value="ECO:0007669"/>
    <property type="project" value="InterPro"/>
</dbReference>
<evidence type="ECO:0000256" key="8">
    <source>
        <dbReference type="ARBA" id="ARBA00022989"/>
    </source>
</evidence>